<gene>
    <name evidence="1" type="ORF">M422DRAFT_249529</name>
</gene>
<dbReference type="EMBL" id="KN837105">
    <property type="protein sequence ID" value="KIJ46794.1"/>
    <property type="molecule type" value="Genomic_DNA"/>
</dbReference>
<keyword evidence="2" id="KW-1185">Reference proteome</keyword>
<dbReference type="AlphaFoldDB" id="A0A0C9VUW2"/>
<evidence type="ECO:0000313" key="1">
    <source>
        <dbReference type="EMBL" id="KIJ46794.1"/>
    </source>
</evidence>
<sequence>MPVKDLPSSESKANWPSWRFKFDDLIVELRQMKGHQDILQIQIDWLNSELKRKADEFETDRSAALEEYIKLFGQKEKLEAPVST</sequence>
<reference evidence="1 2" key="1">
    <citation type="submission" date="2014-06" db="EMBL/GenBank/DDBJ databases">
        <title>Evolutionary Origins and Diversification of the Mycorrhizal Mutualists.</title>
        <authorList>
            <consortium name="DOE Joint Genome Institute"/>
            <consortium name="Mycorrhizal Genomics Consortium"/>
            <person name="Kohler A."/>
            <person name="Kuo A."/>
            <person name="Nagy L.G."/>
            <person name="Floudas D."/>
            <person name="Copeland A."/>
            <person name="Barry K.W."/>
            <person name="Cichocki N."/>
            <person name="Veneault-Fourrey C."/>
            <person name="LaButti K."/>
            <person name="Lindquist E.A."/>
            <person name="Lipzen A."/>
            <person name="Lundell T."/>
            <person name="Morin E."/>
            <person name="Murat C."/>
            <person name="Riley R."/>
            <person name="Ohm R."/>
            <person name="Sun H."/>
            <person name="Tunlid A."/>
            <person name="Henrissat B."/>
            <person name="Grigoriev I.V."/>
            <person name="Hibbett D.S."/>
            <person name="Martin F."/>
        </authorList>
    </citation>
    <scope>NUCLEOTIDE SEQUENCE [LARGE SCALE GENOMIC DNA]</scope>
    <source>
        <strain evidence="1 2">SS14</strain>
    </source>
</reference>
<proteinExistence type="predicted"/>
<evidence type="ECO:0000313" key="2">
    <source>
        <dbReference type="Proteomes" id="UP000054279"/>
    </source>
</evidence>
<dbReference type="HOGENOM" id="CLU_2528919_0_0_1"/>
<dbReference type="Proteomes" id="UP000054279">
    <property type="component" value="Unassembled WGS sequence"/>
</dbReference>
<name>A0A0C9VUW2_SPHS4</name>
<organism evidence="1 2">
    <name type="scientific">Sphaerobolus stellatus (strain SS14)</name>
    <dbReference type="NCBI Taxonomy" id="990650"/>
    <lineage>
        <taxon>Eukaryota</taxon>
        <taxon>Fungi</taxon>
        <taxon>Dikarya</taxon>
        <taxon>Basidiomycota</taxon>
        <taxon>Agaricomycotina</taxon>
        <taxon>Agaricomycetes</taxon>
        <taxon>Phallomycetidae</taxon>
        <taxon>Geastrales</taxon>
        <taxon>Sphaerobolaceae</taxon>
        <taxon>Sphaerobolus</taxon>
    </lineage>
</organism>
<protein>
    <submittedName>
        <fullName evidence="1">Unplaced genomic scaffold SPHSTscaffold_30, whole genome shotgun sequence</fullName>
    </submittedName>
</protein>
<accession>A0A0C9VUW2</accession>